<evidence type="ECO:0000313" key="4">
    <source>
        <dbReference type="EMBL" id="GBC59262.1"/>
    </source>
</evidence>
<feature type="region of interest" description="Disordered" evidence="2">
    <location>
        <begin position="259"/>
        <end position="281"/>
    </location>
</feature>
<reference evidence="5" key="1">
    <citation type="submission" date="2017-11" db="EMBL/GenBank/DDBJ databases">
        <authorList>
            <person name="Watanabe M."/>
            <person name="Kojima H."/>
        </authorList>
    </citation>
    <scope>NUCLEOTIDE SEQUENCE [LARGE SCALE GENOMIC DNA]</scope>
    <source>
        <strain evidence="5">Tokyo 01</strain>
    </source>
</reference>
<keyword evidence="3" id="KW-0472">Membrane</keyword>
<gene>
    <name evidence="4" type="ORF">DENIS_0198</name>
</gene>
<evidence type="ECO:0000313" key="5">
    <source>
        <dbReference type="Proteomes" id="UP000288096"/>
    </source>
</evidence>
<dbReference type="RefSeq" id="WP_124326787.1">
    <property type="nucleotide sequence ID" value="NZ_BEXT01000001.1"/>
</dbReference>
<dbReference type="Proteomes" id="UP000288096">
    <property type="component" value="Unassembled WGS sequence"/>
</dbReference>
<keyword evidence="3" id="KW-0812">Transmembrane</keyword>
<organism evidence="4 5">
    <name type="scientific">Desulfonema ishimotonii</name>
    <dbReference type="NCBI Taxonomy" id="45657"/>
    <lineage>
        <taxon>Bacteria</taxon>
        <taxon>Pseudomonadati</taxon>
        <taxon>Thermodesulfobacteriota</taxon>
        <taxon>Desulfobacteria</taxon>
        <taxon>Desulfobacterales</taxon>
        <taxon>Desulfococcaceae</taxon>
        <taxon>Desulfonema</taxon>
    </lineage>
</organism>
<name>A0A401FQN8_9BACT</name>
<feature type="transmembrane region" description="Helical" evidence="3">
    <location>
        <begin position="140"/>
        <end position="162"/>
    </location>
</feature>
<keyword evidence="5" id="KW-1185">Reference proteome</keyword>
<dbReference type="AlphaFoldDB" id="A0A401FQN8"/>
<evidence type="ECO:0000256" key="1">
    <source>
        <dbReference type="SAM" id="Coils"/>
    </source>
</evidence>
<dbReference type="EMBL" id="BEXT01000001">
    <property type="protein sequence ID" value="GBC59262.1"/>
    <property type="molecule type" value="Genomic_DNA"/>
</dbReference>
<sequence>MKFLSFKILLLCILLPPVSYILSVEVIQRIYIDSHLKGVFTREIQDIGVGDTRPLFEGNIRLKDAIQENVRAYLRSKKLVISLGLALNITVITKRGTIIYPPIFEIRRDLLSPDPVVIAADNLKLMNEGLVVNVDLMLGYMSPLSLILLVFYTSIALAVLYVHYQNGSRRAKAEEARKNKEIGHLKEMEKVRMDELDSLERDREQLVSEFERIRNSLEKEKEQALRNEDEMVAEIITLEERIQRNLALQDTQKSEIESLKEQISLSETKGRRKESGGKKDSMSMLQKRFKALYKNISIHQRAVSGFSNLDEEQKIKGEELIHQLNEDPGLIPIKRKVFGKKGRQTVLEIVFAYKGRLYFRKTKDGKIEILTIGTKNTQTKDLEFLNNL</sequence>
<protein>
    <submittedName>
        <fullName evidence="4">Uncharacterized protein</fullName>
    </submittedName>
</protein>
<accession>A0A401FQN8</accession>
<reference evidence="5" key="2">
    <citation type="submission" date="2019-01" db="EMBL/GenBank/DDBJ databases">
        <title>Genome sequence of Desulfonema ishimotonii strain Tokyo 01.</title>
        <authorList>
            <person name="Fukui M."/>
        </authorList>
    </citation>
    <scope>NUCLEOTIDE SEQUENCE [LARGE SCALE GENOMIC DNA]</scope>
    <source>
        <strain evidence="5">Tokyo 01</strain>
    </source>
</reference>
<keyword evidence="3" id="KW-1133">Transmembrane helix</keyword>
<comment type="caution">
    <text evidence="4">The sequence shown here is derived from an EMBL/GenBank/DDBJ whole genome shotgun (WGS) entry which is preliminary data.</text>
</comment>
<dbReference type="OrthoDB" id="5412656at2"/>
<keyword evidence="1" id="KW-0175">Coiled coil</keyword>
<evidence type="ECO:0000256" key="2">
    <source>
        <dbReference type="SAM" id="MobiDB-lite"/>
    </source>
</evidence>
<feature type="coiled-coil region" evidence="1">
    <location>
        <begin position="196"/>
        <end position="241"/>
    </location>
</feature>
<evidence type="ECO:0000256" key="3">
    <source>
        <dbReference type="SAM" id="Phobius"/>
    </source>
</evidence>
<proteinExistence type="predicted"/>